<dbReference type="SUPFAM" id="SSF56300">
    <property type="entry name" value="Metallo-dependent phosphatases"/>
    <property type="match status" value="1"/>
</dbReference>
<dbReference type="RefSeq" id="XP_020064245.1">
    <property type="nucleotide sequence ID" value="XM_020207668.1"/>
</dbReference>
<evidence type="ECO:0000313" key="2">
    <source>
        <dbReference type="EMBL" id="ODV79123.1"/>
    </source>
</evidence>
<sequence length="533" mass="59891">MYRSKYLLKSLRKVLLVAAAVLTIVGVLAALQQLPHDNSNTLSSSSSPLLQLLVANAVVDVSIIKCWRSSCKVPDGYTKVVPLLDHANPGHLFRYYLVAKHQPVATATRVLVELQLGPSKKDVPGANVPPDTEYTVLDAYTLTKRFVATTPTEGALLPDTEAIRDVEVLFGTSDFADARPFHHASHYTADEQVHPVVSALKISATQADHYLKQLADFEVLKQEMTFPFEGPKFKVLQLSDLHFGQATGKLQVDGSVSSDLRTIRFVEHSLDEEKPDLVVITGDLVDLDRSIDYRSVLLKALQPILSRNLRFVFTFGDELLGIPSTDGETSARIILFLSSLPNCYNSMAEFKALAHGTANYNIKVVREGAVAAHITVLDAHQQKLENSQMNYLYRINNDFKDIYKLLFFHYPLPQFRPLGKFKIVGSYNEKHPLNSKTDSKFLDDIINCGYQAVGVGHEHENDACILSEHADNRKIWLCYNSATGDSAHTRLDSEYVRKLRLFQIDFEKKELLSWKRNEKDKSGFDYMMIHPIP</sequence>
<evidence type="ECO:0000313" key="3">
    <source>
        <dbReference type="Proteomes" id="UP000094285"/>
    </source>
</evidence>
<protein>
    <recommendedName>
        <fullName evidence="1">Calcineurin-like phosphoesterase domain-containing protein</fullName>
    </recommendedName>
</protein>
<dbReference type="PANTHER" id="PTHR32440">
    <property type="entry name" value="PHOSPHATASE DCR2-RELATED-RELATED"/>
    <property type="match status" value="1"/>
</dbReference>
<dbReference type="STRING" id="984487.A0A1E4SI01"/>
<proteinExistence type="predicted"/>
<reference evidence="3" key="1">
    <citation type="submission" date="2016-05" db="EMBL/GenBank/DDBJ databases">
        <title>Comparative genomics of biotechnologically important yeasts.</title>
        <authorList>
            <consortium name="DOE Joint Genome Institute"/>
            <person name="Riley R."/>
            <person name="Haridas S."/>
            <person name="Wolfe K.H."/>
            <person name="Lopes M.R."/>
            <person name="Hittinger C.T."/>
            <person name="Goker M."/>
            <person name="Salamov A."/>
            <person name="Wisecaver J."/>
            <person name="Long T.M."/>
            <person name="Aerts A.L."/>
            <person name="Barry K."/>
            <person name="Choi C."/>
            <person name="Clum A."/>
            <person name="Coughlan A.Y."/>
            <person name="Deshpande S."/>
            <person name="Douglass A.P."/>
            <person name="Hanson S.J."/>
            <person name="Klenk H.-P."/>
            <person name="Labutti K."/>
            <person name="Lapidus A."/>
            <person name="Lindquist E."/>
            <person name="Lipzen A."/>
            <person name="Meier-Kolthoff J.P."/>
            <person name="Ohm R.A."/>
            <person name="Otillar R.P."/>
            <person name="Pangilinan J."/>
            <person name="Peng Y."/>
            <person name="Rokas A."/>
            <person name="Rosa C.A."/>
            <person name="Scheuner C."/>
            <person name="Sibirny A.A."/>
            <person name="Slot J.C."/>
            <person name="Stielow J.B."/>
            <person name="Sun H."/>
            <person name="Kurtzman C.P."/>
            <person name="Blackwell M."/>
            <person name="Grigoriev I.V."/>
            <person name="Jeffries T.W."/>
        </authorList>
    </citation>
    <scope>NUCLEOTIDE SEQUENCE [LARGE SCALE GENOMIC DNA]</scope>
    <source>
        <strain evidence="3">NRRL Y-17324</strain>
    </source>
</reference>
<evidence type="ECO:0000259" key="1">
    <source>
        <dbReference type="Pfam" id="PF00149"/>
    </source>
</evidence>
<dbReference type="GO" id="GO:0004721">
    <property type="term" value="F:phosphoprotein phosphatase activity"/>
    <property type="evidence" value="ECO:0007669"/>
    <property type="project" value="TreeGrafter"/>
</dbReference>
<dbReference type="EMBL" id="KV453912">
    <property type="protein sequence ID" value="ODV79123.1"/>
    <property type="molecule type" value="Genomic_DNA"/>
</dbReference>
<dbReference type="GO" id="GO:0005737">
    <property type="term" value="C:cytoplasm"/>
    <property type="evidence" value="ECO:0007669"/>
    <property type="project" value="TreeGrafter"/>
</dbReference>
<dbReference type="PANTHER" id="PTHR32440:SF0">
    <property type="entry name" value="PHOSPHATASE DCR2-RELATED"/>
    <property type="match status" value="1"/>
</dbReference>
<accession>A0A1E4SI01</accession>
<dbReference type="Proteomes" id="UP000094285">
    <property type="component" value="Unassembled WGS sequence"/>
</dbReference>
<dbReference type="Gene3D" id="3.60.21.10">
    <property type="match status" value="1"/>
</dbReference>
<dbReference type="InterPro" id="IPR004843">
    <property type="entry name" value="Calcineurin-like_PHP"/>
</dbReference>
<dbReference type="GeneID" id="30981805"/>
<feature type="domain" description="Calcineurin-like phosphoesterase" evidence="1">
    <location>
        <begin position="233"/>
        <end position="316"/>
    </location>
</feature>
<gene>
    <name evidence="2" type="ORF">CANTADRAFT_26165</name>
</gene>
<keyword evidence="3" id="KW-1185">Reference proteome</keyword>
<dbReference type="OrthoDB" id="783096at2759"/>
<name>A0A1E4SI01_9ASCO</name>
<dbReference type="CDD" id="cd07383">
    <property type="entry name" value="MPP_Dcr2"/>
    <property type="match status" value="1"/>
</dbReference>
<dbReference type="Pfam" id="PF00149">
    <property type="entry name" value="Metallophos"/>
    <property type="match status" value="1"/>
</dbReference>
<dbReference type="AlphaFoldDB" id="A0A1E4SI01"/>
<dbReference type="InterPro" id="IPR029052">
    <property type="entry name" value="Metallo-depent_PP-like"/>
</dbReference>
<organism evidence="2 3">
    <name type="scientific">Suhomyces tanzawaensis NRRL Y-17324</name>
    <dbReference type="NCBI Taxonomy" id="984487"/>
    <lineage>
        <taxon>Eukaryota</taxon>
        <taxon>Fungi</taxon>
        <taxon>Dikarya</taxon>
        <taxon>Ascomycota</taxon>
        <taxon>Saccharomycotina</taxon>
        <taxon>Pichiomycetes</taxon>
        <taxon>Debaryomycetaceae</taxon>
        <taxon>Suhomyces</taxon>
    </lineage>
</organism>